<dbReference type="Pfam" id="PF14752">
    <property type="entry name" value="RBP_receptor"/>
    <property type="match status" value="1"/>
</dbReference>
<dbReference type="AlphaFoldDB" id="A0A6S7I4J1"/>
<reference evidence="1" key="1">
    <citation type="submission" date="2020-04" db="EMBL/GenBank/DDBJ databases">
        <authorList>
            <person name="Alioto T."/>
            <person name="Alioto T."/>
            <person name="Gomez Garrido J."/>
        </authorList>
    </citation>
    <scope>NUCLEOTIDE SEQUENCE</scope>
    <source>
        <strain evidence="1">A484AB</strain>
    </source>
</reference>
<dbReference type="EMBL" id="CACRXK020007579">
    <property type="protein sequence ID" value="CAB4012626.1"/>
    <property type="molecule type" value="Genomic_DNA"/>
</dbReference>
<dbReference type="InterPro" id="IPR026612">
    <property type="entry name" value="STRA6-like"/>
</dbReference>
<gene>
    <name evidence="1" type="ORF">PACLA_8A041688</name>
</gene>
<organism evidence="1 2">
    <name type="scientific">Paramuricea clavata</name>
    <name type="common">Red gorgonian</name>
    <name type="synonym">Violescent sea-whip</name>
    <dbReference type="NCBI Taxonomy" id="317549"/>
    <lineage>
        <taxon>Eukaryota</taxon>
        <taxon>Metazoa</taxon>
        <taxon>Cnidaria</taxon>
        <taxon>Anthozoa</taxon>
        <taxon>Octocorallia</taxon>
        <taxon>Malacalcyonacea</taxon>
        <taxon>Plexauridae</taxon>
        <taxon>Paramuricea</taxon>
    </lineage>
</organism>
<protein>
    <submittedName>
        <fullName evidence="1">Uncharacterized protein</fullName>
    </submittedName>
</protein>
<accession>A0A6S7I4J1</accession>
<evidence type="ECO:0000313" key="1">
    <source>
        <dbReference type="EMBL" id="CAB4012626.1"/>
    </source>
</evidence>
<dbReference type="GO" id="GO:0038023">
    <property type="term" value="F:signaling receptor activity"/>
    <property type="evidence" value="ECO:0007669"/>
    <property type="project" value="InterPro"/>
</dbReference>
<keyword evidence="2" id="KW-1185">Reference proteome</keyword>
<dbReference type="GO" id="GO:0034632">
    <property type="term" value="F:retinol transmembrane transporter activity"/>
    <property type="evidence" value="ECO:0007669"/>
    <property type="project" value="InterPro"/>
</dbReference>
<comment type="caution">
    <text evidence="1">The sequence shown here is derived from an EMBL/GenBank/DDBJ whole genome shotgun (WGS) entry which is preliminary data.</text>
</comment>
<dbReference type="OrthoDB" id="5966836at2759"/>
<proteinExistence type="predicted"/>
<evidence type="ECO:0000313" key="2">
    <source>
        <dbReference type="Proteomes" id="UP001152795"/>
    </source>
</evidence>
<sequence>MENHKNNMLRMFKGDKSFIPKFMSVSQFMIGKGLRYHSFQIGYFMWGYLLLVLVFFVFLFCLYLLKFPVIRDWVRSWAEGGG</sequence>
<dbReference type="Proteomes" id="UP001152795">
    <property type="component" value="Unassembled WGS sequence"/>
</dbReference>
<name>A0A6S7I4J1_PARCT</name>